<protein>
    <submittedName>
        <fullName evidence="6">Helix-turn-helix domain-containing protein</fullName>
    </submittedName>
</protein>
<dbReference type="SMART" id="SM00342">
    <property type="entry name" value="HTH_ARAC"/>
    <property type="match status" value="1"/>
</dbReference>
<evidence type="ECO:0000256" key="3">
    <source>
        <dbReference type="ARBA" id="ARBA00023163"/>
    </source>
</evidence>
<dbReference type="PRINTS" id="PR00032">
    <property type="entry name" value="HTHARAC"/>
</dbReference>
<sequence length="313" mass="34762">MSFSYKAIVRKCRRMAAMIPADDLSRLLRAEPLPAGLRMRQIRPGRGSYADYLHLVLLSSGRLDLDLAEITHEVRAPAALILPAQPDQLLRLDAGSEGYLLGLAPQLLGEVLGLDPEMERMLPPGGGPVLCTDLTPESAPEPEALARAILHESAAPRIGSRTAILSCLRLLVVQLWRNAHQHLDLPATGSDLQLIESFRREVEVHFRNHLSVRGYAERLGVSEARLRRLCLKSQGKTPLQLIHRRMMREALAWLQHSARPVADIAQSLGFTDAAEFSHFFKRSSGQSPSHYRADLSRGGERRDTAEASFADWP</sequence>
<dbReference type="GO" id="GO:0003700">
    <property type="term" value="F:DNA-binding transcription factor activity"/>
    <property type="evidence" value="ECO:0007669"/>
    <property type="project" value="InterPro"/>
</dbReference>
<dbReference type="InterPro" id="IPR018060">
    <property type="entry name" value="HTH_AraC"/>
</dbReference>
<dbReference type="Proteomes" id="UP000282125">
    <property type="component" value="Unassembled WGS sequence"/>
</dbReference>
<keyword evidence="3" id="KW-0804">Transcription</keyword>
<accession>A0A3P3DG22</accession>
<evidence type="ECO:0000313" key="6">
    <source>
        <dbReference type="EMBL" id="RRH73215.1"/>
    </source>
</evidence>
<evidence type="ECO:0000256" key="4">
    <source>
        <dbReference type="SAM" id="MobiDB-lite"/>
    </source>
</evidence>
<comment type="caution">
    <text evidence="6">The sequence shown here is derived from an EMBL/GenBank/DDBJ whole genome shotgun (WGS) entry which is preliminary data.</text>
</comment>
<dbReference type="PANTHER" id="PTHR43280">
    <property type="entry name" value="ARAC-FAMILY TRANSCRIPTIONAL REGULATOR"/>
    <property type="match status" value="1"/>
</dbReference>
<reference evidence="6 7" key="1">
    <citation type="submission" date="2018-11" db="EMBL/GenBank/DDBJ databases">
        <title>Gemmobacter sp. nov., YIM 102744-1 draft genome.</title>
        <authorList>
            <person name="Li G."/>
            <person name="Jiang Y."/>
        </authorList>
    </citation>
    <scope>NUCLEOTIDE SEQUENCE [LARGE SCALE GENOMIC DNA]</scope>
    <source>
        <strain evidence="6 7">YIM 102744-1</strain>
    </source>
</reference>
<feature type="domain" description="HTH araC/xylS-type" evidence="5">
    <location>
        <begin position="196"/>
        <end position="294"/>
    </location>
</feature>
<dbReference type="EMBL" id="RRAZ01000019">
    <property type="protein sequence ID" value="RRH73215.1"/>
    <property type="molecule type" value="Genomic_DNA"/>
</dbReference>
<evidence type="ECO:0000313" key="7">
    <source>
        <dbReference type="Proteomes" id="UP000282125"/>
    </source>
</evidence>
<evidence type="ECO:0000256" key="2">
    <source>
        <dbReference type="ARBA" id="ARBA00023125"/>
    </source>
</evidence>
<keyword evidence="7" id="KW-1185">Reference proteome</keyword>
<dbReference type="Pfam" id="PF12833">
    <property type="entry name" value="HTH_18"/>
    <property type="match status" value="1"/>
</dbReference>
<feature type="region of interest" description="Disordered" evidence="4">
    <location>
        <begin position="283"/>
        <end position="313"/>
    </location>
</feature>
<gene>
    <name evidence="6" type="ORF">EG244_13425</name>
</gene>
<dbReference type="InterPro" id="IPR009057">
    <property type="entry name" value="Homeodomain-like_sf"/>
</dbReference>
<dbReference type="GO" id="GO:0043565">
    <property type="term" value="F:sequence-specific DNA binding"/>
    <property type="evidence" value="ECO:0007669"/>
    <property type="project" value="InterPro"/>
</dbReference>
<proteinExistence type="predicted"/>
<dbReference type="PROSITE" id="PS01124">
    <property type="entry name" value="HTH_ARAC_FAMILY_2"/>
    <property type="match status" value="1"/>
</dbReference>
<feature type="compositionally biased region" description="Basic and acidic residues" evidence="4">
    <location>
        <begin position="291"/>
        <end position="305"/>
    </location>
</feature>
<keyword evidence="1" id="KW-0805">Transcription regulation</keyword>
<evidence type="ECO:0000256" key="1">
    <source>
        <dbReference type="ARBA" id="ARBA00023015"/>
    </source>
</evidence>
<keyword evidence="2" id="KW-0238">DNA-binding</keyword>
<dbReference type="AlphaFoldDB" id="A0A3P3DG22"/>
<evidence type="ECO:0000259" key="5">
    <source>
        <dbReference type="PROSITE" id="PS01124"/>
    </source>
</evidence>
<dbReference type="SUPFAM" id="SSF46689">
    <property type="entry name" value="Homeodomain-like"/>
    <property type="match status" value="1"/>
</dbReference>
<dbReference type="InterPro" id="IPR020449">
    <property type="entry name" value="Tscrpt_reg_AraC-type_HTH"/>
</dbReference>
<organism evidence="6 7">
    <name type="scientific">Falsigemmobacter faecalis</name>
    <dbReference type="NCBI Taxonomy" id="2488730"/>
    <lineage>
        <taxon>Bacteria</taxon>
        <taxon>Pseudomonadati</taxon>
        <taxon>Pseudomonadota</taxon>
        <taxon>Alphaproteobacteria</taxon>
        <taxon>Rhodobacterales</taxon>
        <taxon>Paracoccaceae</taxon>
        <taxon>Falsigemmobacter</taxon>
    </lineage>
</organism>
<dbReference type="PANTHER" id="PTHR43280:SF32">
    <property type="entry name" value="TRANSCRIPTIONAL REGULATORY PROTEIN"/>
    <property type="match status" value="1"/>
</dbReference>
<name>A0A3P3DG22_9RHOB</name>
<dbReference type="Gene3D" id="1.10.10.60">
    <property type="entry name" value="Homeodomain-like"/>
    <property type="match status" value="1"/>
</dbReference>